<feature type="region of interest" description="Disordered" evidence="1">
    <location>
        <begin position="1"/>
        <end position="24"/>
    </location>
</feature>
<accession>A0A918EDG6</accession>
<evidence type="ECO:0000259" key="2">
    <source>
        <dbReference type="Pfam" id="PF04149"/>
    </source>
</evidence>
<evidence type="ECO:0000256" key="1">
    <source>
        <dbReference type="SAM" id="MobiDB-lite"/>
    </source>
</evidence>
<organism evidence="3 4">
    <name type="scientific">Saccharothrix coeruleofusca</name>
    <dbReference type="NCBI Taxonomy" id="33919"/>
    <lineage>
        <taxon>Bacteria</taxon>
        <taxon>Bacillati</taxon>
        <taxon>Actinomycetota</taxon>
        <taxon>Actinomycetes</taxon>
        <taxon>Pseudonocardiales</taxon>
        <taxon>Pseudonocardiaceae</taxon>
        <taxon>Saccharothrix</taxon>
    </lineage>
</organism>
<name>A0A918EDG6_9PSEU</name>
<dbReference type="AlphaFoldDB" id="A0A918EDG6"/>
<gene>
    <name evidence="3" type="ORF">GCM10010185_19750</name>
</gene>
<evidence type="ECO:0000313" key="4">
    <source>
        <dbReference type="Proteomes" id="UP000639606"/>
    </source>
</evidence>
<dbReference type="InterPro" id="IPR007278">
    <property type="entry name" value="DUF397"/>
</dbReference>
<protein>
    <submittedName>
        <fullName evidence="3">DUF397 domain-containing protein</fullName>
    </submittedName>
</protein>
<sequence>MWSEATALRGARWRKSSYTSGGNDPQCVELACLAAGTAVRDSKAPAGPVLVFPGGAFEAFLGQAAAGRFDRR</sequence>
<proteinExistence type="predicted"/>
<feature type="domain" description="DUF397" evidence="2">
    <location>
        <begin position="11"/>
        <end position="64"/>
    </location>
</feature>
<reference evidence="3" key="2">
    <citation type="submission" date="2020-09" db="EMBL/GenBank/DDBJ databases">
        <authorList>
            <person name="Sun Q."/>
            <person name="Ohkuma M."/>
        </authorList>
    </citation>
    <scope>NUCLEOTIDE SEQUENCE</scope>
    <source>
        <strain evidence="3">JCM 3313</strain>
    </source>
</reference>
<comment type="caution">
    <text evidence="3">The sequence shown here is derived from an EMBL/GenBank/DDBJ whole genome shotgun (WGS) entry which is preliminary data.</text>
</comment>
<evidence type="ECO:0000313" key="3">
    <source>
        <dbReference type="EMBL" id="GGP47925.1"/>
    </source>
</evidence>
<reference evidence="3" key="1">
    <citation type="journal article" date="2014" name="Int. J. Syst. Evol. Microbiol.">
        <title>Complete genome sequence of Corynebacterium casei LMG S-19264T (=DSM 44701T), isolated from a smear-ripened cheese.</title>
        <authorList>
            <consortium name="US DOE Joint Genome Institute (JGI-PGF)"/>
            <person name="Walter F."/>
            <person name="Albersmeier A."/>
            <person name="Kalinowski J."/>
            <person name="Ruckert C."/>
        </authorList>
    </citation>
    <scope>NUCLEOTIDE SEQUENCE</scope>
    <source>
        <strain evidence="3">JCM 3313</strain>
    </source>
</reference>
<dbReference type="RefSeq" id="WP_189222890.1">
    <property type="nucleotide sequence ID" value="NZ_BMRG01000003.1"/>
</dbReference>
<dbReference type="Pfam" id="PF04149">
    <property type="entry name" value="DUF397"/>
    <property type="match status" value="1"/>
</dbReference>
<dbReference type="Proteomes" id="UP000639606">
    <property type="component" value="Unassembled WGS sequence"/>
</dbReference>
<keyword evidence="4" id="KW-1185">Reference proteome</keyword>
<dbReference type="EMBL" id="BMRG01000003">
    <property type="protein sequence ID" value="GGP47925.1"/>
    <property type="molecule type" value="Genomic_DNA"/>
</dbReference>